<feature type="domain" description="GP-PDE" evidence="7">
    <location>
        <begin position="323"/>
        <end position="622"/>
    </location>
</feature>
<comment type="caution">
    <text evidence="8">The sequence shown here is derived from an EMBL/GenBank/DDBJ whole genome shotgun (WGS) entry which is preliminary data.</text>
</comment>
<keyword evidence="5" id="KW-0325">Glycoprotein</keyword>
<dbReference type="AlphaFoldDB" id="A0A7J7L8A9"/>
<accession>A0A7J7L8A9</accession>
<keyword evidence="4" id="KW-0378">Hydrolase</keyword>
<dbReference type="PANTHER" id="PTHR43620">
    <property type="entry name" value="GLYCEROPHOSPHORYL DIESTER PHOSPHODIESTERASE"/>
    <property type="match status" value="1"/>
</dbReference>
<protein>
    <recommendedName>
        <fullName evidence="1">glycerophosphodiester phosphodiesterase</fullName>
        <ecNumber evidence="1">3.1.4.46</ecNumber>
    </recommendedName>
</protein>
<keyword evidence="2" id="KW-0732">Signal</keyword>
<sequence length="718" mass="77490">MENAGDAPLVIARGGFSGLFPEASQFAYQLALSTSLSNVILFCDLQLTKDGSGICKSDLRLDNSTNIALVYPKGQKTYKVNGELVSGWFSLDFSEKQIFTNVTLTQSIFSRPSLFDDSLPITTVADVTGLRPPKFWLNVQYDMFYKEHKLDVGAFIQESMRSMAINYISSPEIGFLKSLNGKINEARTKLIFRFLAPDAIEPTTKKTYSTILKDLSSIKSFASGILVPKTYIWPVDADQYLQAPTSLVSDAHKQKLEVYANGFANDVPGSYNYSYDPTAEYLQYIEGSSFSVDGFLTDFPPTASEAIACLVQNKNLKPKKGKALIISHNGASGTYAACSDLAYNEAIEGGVDIIDCSVQMSKDGVPFCLESADLTGSTTAMATFMSKASTIPDIQPKNGIFSFDLTWAEIQTLNLQLVSPIEDTGLPRNPANKNKGKLVLLSEFLEMAKTKAVSGVLINIKNAAYLASKKGFSVTDVVTRALSNATFDKQSTQQVLIESDDTSVLSEFNNVPTYKKVLTISEIIGDAPMKSVEEIKKFAEAVNIPRGSIVLTTGSLTTAYTDVVDRMHKGNLTVYVSVLRNEYTTIAFDFFSDPIMEIASYVSDIGVDGIITEYPATASAYMRSPCSDLNADLPYTILPAEPGSLINLVPQEALPPADAPAPALEAADIVDPPLPAATITASAPAAVPVGVPTKSGSPRNVANEGICLIALVVLSFLL</sequence>
<keyword evidence="3" id="KW-0319">Glycerol metabolism</keyword>
<evidence type="ECO:0000256" key="3">
    <source>
        <dbReference type="ARBA" id="ARBA00022798"/>
    </source>
</evidence>
<dbReference type="InterPro" id="IPR017946">
    <property type="entry name" value="PLC-like_Pdiesterase_TIM-brl"/>
</dbReference>
<keyword evidence="9" id="KW-1185">Reference proteome</keyword>
<dbReference type="GO" id="GO:0006071">
    <property type="term" value="P:glycerol metabolic process"/>
    <property type="evidence" value="ECO:0007669"/>
    <property type="project" value="UniProtKB-KW"/>
</dbReference>
<gene>
    <name evidence="8" type="ORF">GIB67_025956</name>
</gene>
<dbReference type="Gene3D" id="3.20.20.190">
    <property type="entry name" value="Phosphatidylinositol (PI) phosphodiesterase"/>
    <property type="match status" value="2"/>
</dbReference>
<dbReference type="Pfam" id="PF03009">
    <property type="entry name" value="GDPD"/>
    <property type="match status" value="2"/>
</dbReference>
<feature type="domain" description="GP-PDE" evidence="7">
    <location>
        <begin position="8"/>
        <end position="307"/>
    </location>
</feature>
<evidence type="ECO:0000259" key="7">
    <source>
        <dbReference type="PROSITE" id="PS51704"/>
    </source>
</evidence>
<evidence type="ECO:0000256" key="1">
    <source>
        <dbReference type="ARBA" id="ARBA00012247"/>
    </source>
</evidence>
<dbReference type="InterPro" id="IPR030395">
    <property type="entry name" value="GP_PDE_dom"/>
</dbReference>
<evidence type="ECO:0000256" key="4">
    <source>
        <dbReference type="ARBA" id="ARBA00022801"/>
    </source>
</evidence>
<dbReference type="Proteomes" id="UP000541444">
    <property type="component" value="Unassembled WGS sequence"/>
</dbReference>
<dbReference type="FunFam" id="3.20.20.190:FF:000013">
    <property type="entry name" value="Glycerophosphodiester phosphodiesterase GDPDL3"/>
    <property type="match status" value="1"/>
</dbReference>
<dbReference type="FunFam" id="3.20.20.190:FF:000011">
    <property type="entry name" value="Glycerophosphodiester phosphodiesterase GDPDL3"/>
    <property type="match status" value="1"/>
</dbReference>
<dbReference type="PANTHER" id="PTHR43620:SF44">
    <property type="entry name" value="GLYCEROPHOSPHODIESTER PHOSPHODIESTERASE GDPDL6-RELATED"/>
    <property type="match status" value="1"/>
</dbReference>
<evidence type="ECO:0000313" key="8">
    <source>
        <dbReference type="EMBL" id="KAF6138794.1"/>
    </source>
</evidence>
<dbReference type="CDD" id="cd08603">
    <property type="entry name" value="GDPD_SHV3_repeat_1"/>
    <property type="match status" value="1"/>
</dbReference>
<organism evidence="8 9">
    <name type="scientific">Kingdonia uniflora</name>
    <dbReference type="NCBI Taxonomy" id="39325"/>
    <lineage>
        <taxon>Eukaryota</taxon>
        <taxon>Viridiplantae</taxon>
        <taxon>Streptophyta</taxon>
        <taxon>Embryophyta</taxon>
        <taxon>Tracheophyta</taxon>
        <taxon>Spermatophyta</taxon>
        <taxon>Magnoliopsida</taxon>
        <taxon>Ranunculales</taxon>
        <taxon>Circaeasteraceae</taxon>
        <taxon>Kingdonia</taxon>
    </lineage>
</organism>
<proteinExistence type="predicted"/>
<dbReference type="PROSITE" id="PS51704">
    <property type="entry name" value="GP_PDE"/>
    <property type="match status" value="2"/>
</dbReference>
<dbReference type="OrthoDB" id="1058301at2759"/>
<dbReference type="GO" id="GO:0008889">
    <property type="term" value="F:glycerophosphodiester phosphodiesterase activity"/>
    <property type="evidence" value="ECO:0007669"/>
    <property type="project" value="UniProtKB-EC"/>
</dbReference>
<dbReference type="EC" id="3.1.4.46" evidence="1"/>
<evidence type="ECO:0000256" key="2">
    <source>
        <dbReference type="ARBA" id="ARBA00022729"/>
    </source>
</evidence>
<comment type="catalytic activity">
    <reaction evidence="6">
        <text>a sn-glycero-3-phosphodiester + H2O = an alcohol + sn-glycerol 3-phosphate + H(+)</text>
        <dbReference type="Rhea" id="RHEA:12969"/>
        <dbReference type="ChEBI" id="CHEBI:15377"/>
        <dbReference type="ChEBI" id="CHEBI:15378"/>
        <dbReference type="ChEBI" id="CHEBI:30879"/>
        <dbReference type="ChEBI" id="CHEBI:57597"/>
        <dbReference type="ChEBI" id="CHEBI:83408"/>
        <dbReference type="EC" id="3.1.4.46"/>
    </reaction>
</comment>
<dbReference type="GO" id="GO:0006629">
    <property type="term" value="P:lipid metabolic process"/>
    <property type="evidence" value="ECO:0007669"/>
    <property type="project" value="InterPro"/>
</dbReference>
<dbReference type="CDD" id="cd08604">
    <property type="entry name" value="GDPD_SHV3_repeat_2"/>
    <property type="match status" value="1"/>
</dbReference>
<dbReference type="EMBL" id="JACGCM010002548">
    <property type="protein sequence ID" value="KAF6138794.1"/>
    <property type="molecule type" value="Genomic_DNA"/>
</dbReference>
<name>A0A7J7L8A9_9MAGN</name>
<evidence type="ECO:0000256" key="5">
    <source>
        <dbReference type="ARBA" id="ARBA00023180"/>
    </source>
</evidence>
<dbReference type="SUPFAM" id="SSF51695">
    <property type="entry name" value="PLC-like phosphodiesterases"/>
    <property type="match status" value="2"/>
</dbReference>
<reference evidence="8 9" key="1">
    <citation type="journal article" date="2020" name="IScience">
        <title>Genome Sequencing of the Endangered Kingdonia uniflora (Circaeasteraceae, Ranunculales) Reveals Potential Mechanisms of Evolutionary Specialization.</title>
        <authorList>
            <person name="Sun Y."/>
            <person name="Deng T."/>
            <person name="Zhang A."/>
            <person name="Moore M.J."/>
            <person name="Landis J.B."/>
            <person name="Lin N."/>
            <person name="Zhang H."/>
            <person name="Zhang X."/>
            <person name="Huang J."/>
            <person name="Zhang X."/>
            <person name="Sun H."/>
            <person name="Wang H."/>
        </authorList>
    </citation>
    <scope>NUCLEOTIDE SEQUENCE [LARGE SCALE GENOMIC DNA]</scope>
    <source>
        <strain evidence="8">TB1705</strain>
        <tissue evidence="8">Leaf</tissue>
    </source>
</reference>
<evidence type="ECO:0000313" key="9">
    <source>
        <dbReference type="Proteomes" id="UP000541444"/>
    </source>
</evidence>
<evidence type="ECO:0000256" key="6">
    <source>
        <dbReference type="ARBA" id="ARBA00047512"/>
    </source>
</evidence>